<accession>A0A4U5NJA1</accession>
<gene>
    <name evidence="2" type="ORF">L596_016527</name>
</gene>
<evidence type="ECO:0000256" key="1">
    <source>
        <dbReference type="SAM" id="Phobius"/>
    </source>
</evidence>
<dbReference type="Proteomes" id="UP000298663">
    <property type="component" value="Unassembled WGS sequence"/>
</dbReference>
<reference evidence="2 3" key="1">
    <citation type="journal article" date="2015" name="Genome Biol.">
        <title>Comparative genomics of Steinernema reveals deeply conserved gene regulatory networks.</title>
        <authorList>
            <person name="Dillman A.R."/>
            <person name="Macchietto M."/>
            <person name="Porter C.F."/>
            <person name="Rogers A."/>
            <person name="Williams B."/>
            <person name="Antoshechkin I."/>
            <person name="Lee M.M."/>
            <person name="Goodwin Z."/>
            <person name="Lu X."/>
            <person name="Lewis E.E."/>
            <person name="Goodrich-Blair H."/>
            <person name="Stock S.P."/>
            <person name="Adams B.J."/>
            <person name="Sternberg P.W."/>
            <person name="Mortazavi A."/>
        </authorList>
    </citation>
    <scope>NUCLEOTIDE SEQUENCE [LARGE SCALE GENOMIC DNA]</scope>
    <source>
        <strain evidence="2 3">ALL</strain>
    </source>
</reference>
<name>A0A4U5NJA1_STECR</name>
<reference evidence="2 3" key="2">
    <citation type="journal article" date="2019" name="G3 (Bethesda)">
        <title>Hybrid Assembly of the Genome of the Entomopathogenic Nematode Steinernema carpocapsae Identifies the X-Chromosome.</title>
        <authorList>
            <person name="Serra L."/>
            <person name="Macchietto M."/>
            <person name="Macias-Munoz A."/>
            <person name="McGill C.J."/>
            <person name="Rodriguez I.M."/>
            <person name="Rodriguez B."/>
            <person name="Murad R."/>
            <person name="Mortazavi A."/>
        </authorList>
    </citation>
    <scope>NUCLEOTIDE SEQUENCE [LARGE SCALE GENOMIC DNA]</scope>
    <source>
        <strain evidence="2 3">ALL</strain>
    </source>
</reference>
<comment type="caution">
    <text evidence="2">The sequence shown here is derived from an EMBL/GenBank/DDBJ whole genome shotgun (WGS) entry which is preliminary data.</text>
</comment>
<evidence type="ECO:0000313" key="3">
    <source>
        <dbReference type="Proteomes" id="UP000298663"/>
    </source>
</evidence>
<dbReference type="AlphaFoldDB" id="A0A4U5NJA1"/>
<dbReference type="EMBL" id="AZBU02000004">
    <property type="protein sequence ID" value="TKR82853.1"/>
    <property type="molecule type" value="Genomic_DNA"/>
</dbReference>
<keyword evidence="1" id="KW-0812">Transmembrane</keyword>
<sequence>MGSLTGFYANWYATVLEFFLRQGNPFSDHLQVEKLGGGQEIVLCYLISPMFCLLIFTMTKSITNFLYASKTGPLRVSEKLHLNLQGIPRLYSIGMTNAVVPPFNRKV</sequence>
<keyword evidence="1" id="KW-0472">Membrane</keyword>
<evidence type="ECO:0000313" key="2">
    <source>
        <dbReference type="EMBL" id="TKR82853.1"/>
    </source>
</evidence>
<keyword evidence="3" id="KW-1185">Reference proteome</keyword>
<proteinExistence type="predicted"/>
<keyword evidence="1" id="KW-1133">Transmembrane helix</keyword>
<organism evidence="2 3">
    <name type="scientific">Steinernema carpocapsae</name>
    <name type="common">Entomopathogenic nematode</name>
    <dbReference type="NCBI Taxonomy" id="34508"/>
    <lineage>
        <taxon>Eukaryota</taxon>
        <taxon>Metazoa</taxon>
        <taxon>Ecdysozoa</taxon>
        <taxon>Nematoda</taxon>
        <taxon>Chromadorea</taxon>
        <taxon>Rhabditida</taxon>
        <taxon>Tylenchina</taxon>
        <taxon>Panagrolaimomorpha</taxon>
        <taxon>Strongyloidoidea</taxon>
        <taxon>Steinernematidae</taxon>
        <taxon>Steinernema</taxon>
    </lineage>
</organism>
<feature type="transmembrane region" description="Helical" evidence="1">
    <location>
        <begin position="37"/>
        <end position="56"/>
    </location>
</feature>
<protein>
    <submittedName>
        <fullName evidence="2">Uncharacterized protein</fullName>
    </submittedName>
</protein>